<proteinExistence type="predicted"/>
<comment type="caution">
    <text evidence="1">The sequence shown here is derived from an EMBL/GenBank/DDBJ whole genome shotgun (WGS) entry which is preliminary data.</text>
</comment>
<evidence type="ECO:0000313" key="1">
    <source>
        <dbReference type="EMBL" id="EGO63064.1"/>
    </source>
</evidence>
<gene>
    <name evidence="1" type="ORF">ALO_14967</name>
</gene>
<dbReference type="EMBL" id="AFGF01000142">
    <property type="protein sequence ID" value="EGO63064.1"/>
    <property type="molecule type" value="Genomic_DNA"/>
</dbReference>
<keyword evidence="2" id="KW-1185">Reference proteome</keyword>
<accession>F7NLL9</accession>
<evidence type="ECO:0000313" key="2">
    <source>
        <dbReference type="Proteomes" id="UP000003240"/>
    </source>
</evidence>
<name>F7NLL9_9FIRM</name>
<sequence>MTQEKDRVRKNVLGPFFIKMQKRVDKQSKKCGEAP</sequence>
<reference evidence="1 2" key="1">
    <citation type="journal article" date="2011" name="EMBO J.">
        <title>Structural diversity of bacterial flagellar motors.</title>
        <authorList>
            <person name="Chen S."/>
            <person name="Beeby M."/>
            <person name="Murphy G.E."/>
            <person name="Leadbetter J.R."/>
            <person name="Hendrixson D.R."/>
            <person name="Briegel A."/>
            <person name="Li Z."/>
            <person name="Shi J."/>
            <person name="Tocheva E.I."/>
            <person name="Muller A."/>
            <person name="Dobro M.J."/>
            <person name="Jensen G.J."/>
        </authorList>
    </citation>
    <scope>NUCLEOTIDE SEQUENCE [LARGE SCALE GENOMIC DNA]</scope>
    <source>
        <strain evidence="1 2">DSM 6540</strain>
    </source>
</reference>
<protein>
    <submittedName>
        <fullName evidence="1">Uncharacterized protein</fullName>
    </submittedName>
</protein>
<organism evidence="1 2">
    <name type="scientific">Acetonema longum DSM 6540</name>
    <dbReference type="NCBI Taxonomy" id="1009370"/>
    <lineage>
        <taxon>Bacteria</taxon>
        <taxon>Bacillati</taxon>
        <taxon>Bacillota</taxon>
        <taxon>Negativicutes</taxon>
        <taxon>Acetonemataceae</taxon>
        <taxon>Acetonema</taxon>
    </lineage>
</organism>
<dbReference type="Proteomes" id="UP000003240">
    <property type="component" value="Unassembled WGS sequence"/>
</dbReference>
<dbReference type="AlphaFoldDB" id="F7NLL9"/>